<dbReference type="SUPFAM" id="SSF52266">
    <property type="entry name" value="SGNH hydrolase"/>
    <property type="match status" value="1"/>
</dbReference>
<feature type="transmembrane region" description="Helical" evidence="10">
    <location>
        <begin position="328"/>
        <end position="351"/>
    </location>
</feature>
<dbReference type="EMBL" id="BAAAPK010000001">
    <property type="protein sequence ID" value="GAA1666151.1"/>
    <property type="molecule type" value="Genomic_DNA"/>
</dbReference>
<evidence type="ECO:0000256" key="9">
    <source>
        <dbReference type="SAM" id="MobiDB-lite"/>
    </source>
</evidence>
<dbReference type="Gene3D" id="3.40.50.1110">
    <property type="entry name" value="SGNH hydrolase"/>
    <property type="match status" value="1"/>
</dbReference>
<dbReference type="InterPro" id="IPR036514">
    <property type="entry name" value="SGNH_hydro_sf"/>
</dbReference>
<dbReference type="Pfam" id="PF01757">
    <property type="entry name" value="Acyl_transf_3"/>
    <property type="match status" value="1"/>
</dbReference>
<feature type="transmembrane region" description="Helical" evidence="10">
    <location>
        <begin position="80"/>
        <end position="98"/>
    </location>
</feature>
<dbReference type="RefSeq" id="WP_344051824.1">
    <property type="nucleotide sequence ID" value="NZ_BAAAPK010000001.1"/>
</dbReference>
<gene>
    <name evidence="12" type="ORF">GCM10009807_07850</name>
</gene>
<evidence type="ECO:0000256" key="1">
    <source>
        <dbReference type="ARBA" id="ARBA00004651"/>
    </source>
</evidence>
<dbReference type="CDD" id="cd01840">
    <property type="entry name" value="SGNH_hydrolase_yrhL_like"/>
    <property type="match status" value="1"/>
</dbReference>
<evidence type="ECO:0000259" key="11">
    <source>
        <dbReference type="Pfam" id="PF01757"/>
    </source>
</evidence>
<feature type="transmembrane region" description="Helical" evidence="10">
    <location>
        <begin position="302"/>
        <end position="322"/>
    </location>
</feature>
<evidence type="ECO:0000256" key="2">
    <source>
        <dbReference type="ARBA" id="ARBA00022475"/>
    </source>
</evidence>
<evidence type="ECO:0000256" key="5">
    <source>
        <dbReference type="ARBA" id="ARBA00022989"/>
    </source>
</evidence>
<feature type="transmembrane region" description="Helical" evidence="10">
    <location>
        <begin position="205"/>
        <end position="224"/>
    </location>
</feature>
<evidence type="ECO:0000256" key="10">
    <source>
        <dbReference type="SAM" id="Phobius"/>
    </source>
</evidence>
<dbReference type="PANTHER" id="PTHR23028:SF53">
    <property type="entry name" value="ACYL_TRANSF_3 DOMAIN-CONTAINING PROTEIN"/>
    <property type="match status" value="1"/>
</dbReference>
<evidence type="ECO:0000256" key="6">
    <source>
        <dbReference type="ARBA" id="ARBA00023136"/>
    </source>
</evidence>
<keyword evidence="2" id="KW-1003">Cell membrane</keyword>
<evidence type="ECO:0000256" key="3">
    <source>
        <dbReference type="ARBA" id="ARBA00022679"/>
    </source>
</evidence>
<comment type="caution">
    <text evidence="12">The sequence shown here is derived from an EMBL/GenBank/DDBJ whole genome shotgun (WGS) entry which is preliminary data.</text>
</comment>
<feature type="transmembrane region" description="Helical" evidence="10">
    <location>
        <begin position="175"/>
        <end position="193"/>
    </location>
</feature>
<proteinExistence type="predicted"/>
<comment type="subcellular location">
    <subcellularLocation>
        <location evidence="1">Cell membrane</location>
        <topology evidence="1">Multi-pass membrane protein</topology>
    </subcellularLocation>
</comment>
<sequence>MTSTTAAAPAARYAGLDGMRAIAVALVVIYHLFPQSWVRGGFIGVDVFFVISGFLITTLLLREGGRIALGDFWRRRARRLIPALAAVVTVCASAAWVIGGDVLVNLGAQVLGAATFSYNWISIAAGGGYFSAATPELFRNFWSLAVEEQFYLVWPIVLPLFLLLPRAWGRAGATLLLAGASAAWMGTLVATGGDVTRAYFGTDTHAFGILLGIALAFVLQRVLGHAPARAPRWAPWVGGAALAGLGALALVPPSPTPVTFPGAVLAASLCSAVAIVAGVWPGSRFGRALDAAPLRWVGDRSYGIYLWHWPLLVLLTAGFVGGGPETGIPIWIGVLTLGLTLVIAELSYRLLETPVRRHGFRGSLARLGARLSGSPRARVRALGAVAAGVVLLGGTTAAIAAAPEVSSGQAAVLAGADAVQDAPDAAPAESETPTPPPVGDPRPVPSPDPVTGDEVTAVGDSVMLASAPALLEEMPGIQVDAEVSRSTYAGPGILQSLASAGQLRPYVVVALGTNGPLSPDAMEQMAQIVGPDRELVLVNAFAPRDWIPGVNADLAAFAASHPGVVVADWSGAIAPHTDLLAGDQIHPGMAGGRIFADAVEEGLEAAELQRALAEYEVEIRAYRRAHPDLPLPQ</sequence>
<evidence type="ECO:0000256" key="4">
    <source>
        <dbReference type="ARBA" id="ARBA00022692"/>
    </source>
</evidence>
<feature type="transmembrane region" description="Helical" evidence="10">
    <location>
        <begin position="150"/>
        <end position="168"/>
    </location>
</feature>
<evidence type="ECO:0000313" key="12">
    <source>
        <dbReference type="EMBL" id="GAA1666151.1"/>
    </source>
</evidence>
<feature type="transmembrane region" description="Helical" evidence="10">
    <location>
        <begin position="12"/>
        <end position="33"/>
    </location>
</feature>
<feature type="transmembrane region" description="Helical" evidence="10">
    <location>
        <begin position="39"/>
        <end position="60"/>
    </location>
</feature>
<feature type="transmembrane region" description="Helical" evidence="10">
    <location>
        <begin position="258"/>
        <end position="281"/>
    </location>
</feature>
<evidence type="ECO:0000313" key="13">
    <source>
        <dbReference type="Proteomes" id="UP001500596"/>
    </source>
</evidence>
<name>A0ABN2G6G1_9MICO</name>
<keyword evidence="8" id="KW-0175">Coiled coil</keyword>
<organism evidence="12 13">
    <name type="scientific">Microbacterium lacus</name>
    <dbReference type="NCBI Taxonomy" id="415217"/>
    <lineage>
        <taxon>Bacteria</taxon>
        <taxon>Bacillati</taxon>
        <taxon>Actinomycetota</taxon>
        <taxon>Actinomycetes</taxon>
        <taxon>Micrococcales</taxon>
        <taxon>Microbacteriaceae</taxon>
        <taxon>Microbacterium</taxon>
    </lineage>
</organism>
<feature type="region of interest" description="Disordered" evidence="9">
    <location>
        <begin position="420"/>
        <end position="454"/>
    </location>
</feature>
<dbReference type="InterPro" id="IPR050879">
    <property type="entry name" value="Acyltransferase_3"/>
</dbReference>
<feature type="coiled-coil region" evidence="8">
    <location>
        <begin position="598"/>
        <end position="625"/>
    </location>
</feature>
<feature type="compositionally biased region" description="Pro residues" evidence="9">
    <location>
        <begin position="433"/>
        <end position="448"/>
    </location>
</feature>
<keyword evidence="7" id="KW-0012">Acyltransferase</keyword>
<keyword evidence="3" id="KW-0808">Transferase</keyword>
<dbReference type="InterPro" id="IPR002656">
    <property type="entry name" value="Acyl_transf_3_dom"/>
</dbReference>
<reference evidence="12 13" key="1">
    <citation type="journal article" date="2019" name="Int. J. Syst. Evol. Microbiol.">
        <title>The Global Catalogue of Microorganisms (GCM) 10K type strain sequencing project: providing services to taxonomists for standard genome sequencing and annotation.</title>
        <authorList>
            <consortium name="The Broad Institute Genomics Platform"/>
            <consortium name="The Broad Institute Genome Sequencing Center for Infectious Disease"/>
            <person name="Wu L."/>
            <person name="Ma J."/>
        </authorList>
    </citation>
    <scope>NUCLEOTIDE SEQUENCE [LARGE SCALE GENOMIC DNA]</scope>
    <source>
        <strain evidence="12 13">JCM 15575</strain>
    </source>
</reference>
<feature type="domain" description="Acyltransferase 3" evidence="11">
    <location>
        <begin position="14"/>
        <end position="344"/>
    </location>
</feature>
<dbReference type="PANTHER" id="PTHR23028">
    <property type="entry name" value="ACETYLTRANSFERASE"/>
    <property type="match status" value="1"/>
</dbReference>
<dbReference type="Proteomes" id="UP001500596">
    <property type="component" value="Unassembled WGS sequence"/>
</dbReference>
<evidence type="ECO:0000256" key="8">
    <source>
        <dbReference type="SAM" id="Coils"/>
    </source>
</evidence>
<accession>A0ABN2G6G1</accession>
<evidence type="ECO:0000256" key="7">
    <source>
        <dbReference type="ARBA" id="ARBA00023315"/>
    </source>
</evidence>
<keyword evidence="4 10" id="KW-0812">Transmembrane</keyword>
<keyword evidence="6 10" id="KW-0472">Membrane</keyword>
<keyword evidence="5 10" id="KW-1133">Transmembrane helix</keyword>
<feature type="compositionally biased region" description="Low complexity" evidence="9">
    <location>
        <begin position="420"/>
        <end position="432"/>
    </location>
</feature>
<keyword evidence="13" id="KW-1185">Reference proteome</keyword>
<feature type="transmembrane region" description="Helical" evidence="10">
    <location>
        <begin position="381"/>
        <end position="402"/>
    </location>
</feature>
<protein>
    <recommendedName>
        <fullName evidence="11">Acyltransferase 3 domain-containing protein</fullName>
    </recommendedName>
</protein>